<organism evidence="1 2">
    <name type="scientific">Burkholderia ambifaria IOP40-10</name>
    <dbReference type="NCBI Taxonomy" id="396596"/>
    <lineage>
        <taxon>Bacteria</taxon>
        <taxon>Pseudomonadati</taxon>
        <taxon>Pseudomonadota</taxon>
        <taxon>Betaproteobacteria</taxon>
        <taxon>Burkholderiales</taxon>
        <taxon>Burkholderiaceae</taxon>
        <taxon>Burkholderia</taxon>
        <taxon>Burkholderia cepacia complex</taxon>
    </lineage>
</organism>
<sequence length="51" mass="5798">MSLPRAIATPDASLANKDLGETSARFAYSRRLCRWHRARTKALTQNANRPR</sequence>
<accession>B1FJU9</accession>
<proteinExistence type="predicted"/>
<comment type="caution">
    <text evidence="1">The sequence shown here is derived from an EMBL/GenBank/DDBJ whole genome shotgun (WGS) entry which is preliminary data.</text>
</comment>
<evidence type="ECO:0000313" key="2">
    <source>
        <dbReference type="Proteomes" id="UP000005463"/>
    </source>
</evidence>
<dbReference type="AlphaFoldDB" id="B1FJU9"/>
<protein>
    <submittedName>
        <fullName evidence="1">Uncharacterized protein</fullName>
    </submittedName>
</protein>
<dbReference type="PATRIC" id="fig|396596.7.peg.3198"/>
<reference evidence="1 2" key="1">
    <citation type="submission" date="2008-03" db="EMBL/GenBank/DDBJ databases">
        <title>Sequencing of the draft genome and assembly of Burkholderia ambifaria IOP40-10.</title>
        <authorList>
            <consortium name="US DOE Joint Genome Institute (JGI-PGF)"/>
            <person name="Copeland A."/>
            <person name="Lucas S."/>
            <person name="Lapidus A."/>
            <person name="Glavina del Rio T."/>
            <person name="Dalin E."/>
            <person name="Tice H."/>
            <person name="Bruce D."/>
            <person name="Goodwin L."/>
            <person name="Pitluck S."/>
            <person name="Larimer F."/>
            <person name="Land M.L."/>
            <person name="Hauser L."/>
            <person name="Tiedje J."/>
            <person name="Richardson P."/>
        </authorList>
    </citation>
    <scope>NUCLEOTIDE SEQUENCE [LARGE SCALE GENOMIC DNA]</scope>
    <source>
        <strain evidence="1 2">IOP40-10</strain>
    </source>
</reference>
<name>B1FJU9_9BURK</name>
<dbReference type="EMBL" id="ABLC01000131">
    <property type="protein sequence ID" value="EDT02165.1"/>
    <property type="molecule type" value="Genomic_DNA"/>
</dbReference>
<dbReference type="Proteomes" id="UP000005463">
    <property type="component" value="Unassembled WGS sequence"/>
</dbReference>
<evidence type="ECO:0000313" key="1">
    <source>
        <dbReference type="EMBL" id="EDT02165.1"/>
    </source>
</evidence>
<gene>
    <name evidence="1" type="ORF">BamIOP4010DRAFT_4310</name>
</gene>